<comment type="catalytic activity">
    <reaction evidence="1">
        <text>Endohydrolysis of (1-&gt;4)-beta-D-glucosidic linkages in cellulose, lichenin and cereal beta-D-glucans.</text>
        <dbReference type="EC" id="3.2.1.4"/>
    </reaction>
</comment>
<evidence type="ECO:0000313" key="12">
    <source>
        <dbReference type="Proteomes" id="UP000295023"/>
    </source>
</evidence>
<reference evidence="11 12" key="1">
    <citation type="submission" date="2019-03" db="EMBL/GenBank/DDBJ databases">
        <title>Paracraurococcus aquatilis NE82 genome sequence.</title>
        <authorList>
            <person name="Zhao Y."/>
            <person name="Du Z."/>
        </authorList>
    </citation>
    <scope>NUCLEOTIDE SEQUENCE [LARGE SCALE GENOMIC DNA]</scope>
    <source>
        <strain evidence="11 12">NE82</strain>
    </source>
</reference>
<gene>
    <name evidence="11" type="ORF">EXY23_17795</name>
</gene>
<dbReference type="RefSeq" id="WP_132292417.1">
    <property type="nucleotide sequence ID" value="NZ_SKBM01000018.1"/>
</dbReference>
<dbReference type="PRINTS" id="PR00735">
    <property type="entry name" value="GLHYDRLASE8"/>
</dbReference>
<dbReference type="EMBL" id="SKBM01000018">
    <property type="protein sequence ID" value="TCZ57816.1"/>
    <property type="molecule type" value="Genomic_DNA"/>
</dbReference>
<evidence type="ECO:0000256" key="5">
    <source>
        <dbReference type="ARBA" id="ARBA00023001"/>
    </source>
</evidence>
<feature type="active site" description="Nucleophile" evidence="8">
    <location>
        <position position="122"/>
    </location>
</feature>
<proteinExistence type="inferred from homology"/>
<evidence type="ECO:0000256" key="1">
    <source>
        <dbReference type="ARBA" id="ARBA00000966"/>
    </source>
</evidence>
<dbReference type="InterPro" id="IPR002037">
    <property type="entry name" value="Glyco_hydro_8"/>
</dbReference>
<keyword evidence="5" id="KW-0136">Cellulose degradation</keyword>
<accession>A0A4R4DEB7</accession>
<dbReference type="InterPro" id="IPR019834">
    <property type="entry name" value="Glyco_hydro_8_CS"/>
</dbReference>
<evidence type="ECO:0000256" key="3">
    <source>
        <dbReference type="ARBA" id="ARBA00022729"/>
    </source>
</evidence>
<dbReference type="AlphaFoldDB" id="A0A4R4DEB7"/>
<dbReference type="Gene3D" id="1.50.10.10">
    <property type="match status" value="1"/>
</dbReference>
<dbReference type="Pfam" id="PF01270">
    <property type="entry name" value="Glyco_hydro_8"/>
    <property type="match status" value="1"/>
</dbReference>
<evidence type="ECO:0000256" key="6">
    <source>
        <dbReference type="ARBA" id="ARBA00023295"/>
    </source>
</evidence>
<sequence length="355" mass="38689">MPLVQTGSPRLRRRSLIALLAAAPGGADGAETDAARAAWAAFQARFVAPEGRVVDTGNGGVSHSEGQGWGMLLAVRAEDRRAFERLLAWTRRHLRRPGDNLHAWRYRPGGVPPVEDPNNATDGDLCIAWALLEAAHRWGREEHAALGAGIGRDLLRLVVRRVGPTCLLLPGVQGFERPEHVVVNLSYYVFPAFGALARAVPDPAWARLAADGLMLLRLARFGPWDLPPDWLQVARRDGALAPAVGWPPRFSYDAVRVPLWLAWAGLREEPALRQAHRFWSATRQHPPAWVDLQTNAVAHYPAPPGIMALARLAAAAPPGTGPFPESRPSPEAPDYYSAVLTLLAQCAAQDAKIFR</sequence>
<keyword evidence="7 9" id="KW-0624">Polysaccharide degradation</keyword>
<evidence type="ECO:0000256" key="10">
    <source>
        <dbReference type="SAM" id="SignalP"/>
    </source>
</evidence>
<keyword evidence="6 9" id="KW-0326">Glycosidase</keyword>
<dbReference type="OrthoDB" id="9766708at2"/>
<keyword evidence="4 9" id="KW-0378">Hydrolase</keyword>
<evidence type="ECO:0000256" key="9">
    <source>
        <dbReference type="RuleBase" id="RU361167"/>
    </source>
</evidence>
<dbReference type="Proteomes" id="UP000295023">
    <property type="component" value="Unassembled WGS sequence"/>
</dbReference>
<comment type="similarity">
    <text evidence="2 9">Belongs to the glycosyl hydrolase 8 (cellulase D) family.</text>
</comment>
<evidence type="ECO:0000256" key="4">
    <source>
        <dbReference type="ARBA" id="ARBA00022801"/>
    </source>
</evidence>
<dbReference type="PROSITE" id="PS00812">
    <property type="entry name" value="GLYCOSYL_HYDROL_F8"/>
    <property type="match status" value="1"/>
</dbReference>
<comment type="caution">
    <text evidence="11">The sequence shown here is derived from an EMBL/GenBank/DDBJ whole genome shotgun (WGS) entry which is preliminary data.</text>
</comment>
<keyword evidence="12" id="KW-1185">Reference proteome</keyword>
<evidence type="ECO:0000256" key="7">
    <source>
        <dbReference type="ARBA" id="ARBA00023326"/>
    </source>
</evidence>
<protein>
    <recommendedName>
        <fullName evidence="9">Glucanase</fullName>
        <ecNumber evidence="9">3.2.1.-</ecNumber>
    </recommendedName>
</protein>
<dbReference type="PROSITE" id="PS51318">
    <property type="entry name" value="TAT"/>
    <property type="match status" value="1"/>
</dbReference>
<dbReference type="SUPFAM" id="SSF48208">
    <property type="entry name" value="Six-hairpin glycosidases"/>
    <property type="match status" value="1"/>
</dbReference>
<name>A0A4R4DEB7_9PROT</name>
<feature type="chain" id="PRO_5020779057" description="Glucanase" evidence="10">
    <location>
        <begin position="30"/>
        <end position="355"/>
    </location>
</feature>
<keyword evidence="7 9" id="KW-0119">Carbohydrate metabolism</keyword>
<dbReference type="InterPro" id="IPR012341">
    <property type="entry name" value="6hp_glycosidase-like_sf"/>
</dbReference>
<dbReference type="GO" id="GO:0008810">
    <property type="term" value="F:cellulase activity"/>
    <property type="evidence" value="ECO:0007669"/>
    <property type="project" value="UniProtKB-EC"/>
</dbReference>
<feature type="signal peptide" evidence="10">
    <location>
        <begin position="1"/>
        <end position="29"/>
    </location>
</feature>
<organism evidence="11 12">
    <name type="scientific">Roseicella aquatilis</name>
    <dbReference type="NCBI Taxonomy" id="2527868"/>
    <lineage>
        <taxon>Bacteria</taxon>
        <taxon>Pseudomonadati</taxon>
        <taxon>Pseudomonadota</taxon>
        <taxon>Alphaproteobacteria</taxon>
        <taxon>Acetobacterales</taxon>
        <taxon>Roseomonadaceae</taxon>
        <taxon>Roseicella</taxon>
    </lineage>
</organism>
<dbReference type="GO" id="GO:0030245">
    <property type="term" value="P:cellulose catabolic process"/>
    <property type="evidence" value="ECO:0007669"/>
    <property type="project" value="UniProtKB-KW"/>
</dbReference>
<evidence type="ECO:0000256" key="8">
    <source>
        <dbReference type="PROSITE-ProRule" id="PRU10058"/>
    </source>
</evidence>
<dbReference type="EC" id="3.2.1.-" evidence="9"/>
<dbReference type="InterPro" id="IPR006311">
    <property type="entry name" value="TAT_signal"/>
</dbReference>
<evidence type="ECO:0000313" key="11">
    <source>
        <dbReference type="EMBL" id="TCZ57816.1"/>
    </source>
</evidence>
<dbReference type="InterPro" id="IPR008928">
    <property type="entry name" value="6-hairpin_glycosidase_sf"/>
</dbReference>
<keyword evidence="3 10" id="KW-0732">Signal</keyword>
<evidence type="ECO:0000256" key="2">
    <source>
        <dbReference type="ARBA" id="ARBA00009209"/>
    </source>
</evidence>